<evidence type="ECO:0000313" key="3">
    <source>
        <dbReference type="EMBL" id="GAA1151086.1"/>
    </source>
</evidence>
<reference evidence="3 4" key="1">
    <citation type="journal article" date="2019" name="Int. J. Syst. Evol. Microbiol.">
        <title>The Global Catalogue of Microorganisms (GCM) 10K type strain sequencing project: providing services to taxonomists for standard genome sequencing and annotation.</title>
        <authorList>
            <consortium name="The Broad Institute Genomics Platform"/>
            <consortium name="The Broad Institute Genome Sequencing Center for Infectious Disease"/>
            <person name="Wu L."/>
            <person name="Ma J."/>
        </authorList>
    </citation>
    <scope>NUCLEOTIDE SEQUENCE [LARGE SCALE GENOMIC DNA]</scope>
    <source>
        <strain evidence="3 4">JCM 12696</strain>
    </source>
</reference>
<dbReference type="Proteomes" id="UP001501371">
    <property type="component" value="Unassembled WGS sequence"/>
</dbReference>
<sequence>MNLRVSGLVAAVVCTALLPLAATAGPLPGGGAGSGAATGAGAGVGARTGIEPGAGSHAVIASPVSGIEGAEPVDTAVAVREAVDAVVPTAERCGPEIASPDGIEAQACVLTDGRETWARVYYRNATGGELRAVLSLMGPRGRTVQTSCAADATGEPAVCETPRERPGTPRGTSGRDGDDMRGRGREAEHHTAMTEFAATAKSGNGDGETGPLLLRAGSSGPLEG</sequence>
<organism evidence="3 4">
    <name type="scientific">Streptomyces hebeiensis</name>
    <dbReference type="NCBI Taxonomy" id="229486"/>
    <lineage>
        <taxon>Bacteria</taxon>
        <taxon>Bacillati</taxon>
        <taxon>Actinomycetota</taxon>
        <taxon>Actinomycetes</taxon>
        <taxon>Kitasatosporales</taxon>
        <taxon>Streptomycetaceae</taxon>
        <taxon>Streptomyces</taxon>
    </lineage>
</organism>
<name>A0ABN1UHL7_9ACTN</name>
<protein>
    <submittedName>
        <fullName evidence="3">Uncharacterized protein</fullName>
    </submittedName>
</protein>
<dbReference type="RefSeq" id="WP_344268926.1">
    <property type="nucleotide sequence ID" value="NZ_BAAAKV010000002.1"/>
</dbReference>
<keyword evidence="4" id="KW-1185">Reference proteome</keyword>
<accession>A0ABN1UHL7</accession>
<evidence type="ECO:0000256" key="1">
    <source>
        <dbReference type="SAM" id="MobiDB-lite"/>
    </source>
</evidence>
<evidence type="ECO:0000313" key="4">
    <source>
        <dbReference type="Proteomes" id="UP001501371"/>
    </source>
</evidence>
<gene>
    <name evidence="3" type="ORF">GCM10009654_03060</name>
</gene>
<feature type="region of interest" description="Disordered" evidence="1">
    <location>
        <begin position="147"/>
        <end position="224"/>
    </location>
</feature>
<proteinExistence type="predicted"/>
<feature type="signal peptide" evidence="2">
    <location>
        <begin position="1"/>
        <end position="24"/>
    </location>
</feature>
<comment type="caution">
    <text evidence="3">The sequence shown here is derived from an EMBL/GenBank/DDBJ whole genome shotgun (WGS) entry which is preliminary data.</text>
</comment>
<dbReference type="EMBL" id="BAAAKV010000002">
    <property type="protein sequence ID" value="GAA1151086.1"/>
    <property type="molecule type" value="Genomic_DNA"/>
</dbReference>
<feature type="compositionally biased region" description="Basic and acidic residues" evidence="1">
    <location>
        <begin position="161"/>
        <end position="192"/>
    </location>
</feature>
<evidence type="ECO:0000256" key="2">
    <source>
        <dbReference type="SAM" id="SignalP"/>
    </source>
</evidence>
<feature type="chain" id="PRO_5047042160" evidence="2">
    <location>
        <begin position="25"/>
        <end position="224"/>
    </location>
</feature>
<keyword evidence="2" id="KW-0732">Signal</keyword>